<dbReference type="InterPro" id="IPR010666">
    <property type="entry name" value="Znf_GRF"/>
</dbReference>
<organism evidence="7">
    <name type="scientific">Pararge aegeria</name>
    <name type="common">speckled wood butterfly</name>
    <dbReference type="NCBI Taxonomy" id="116150"/>
    <lineage>
        <taxon>Eukaryota</taxon>
        <taxon>Metazoa</taxon>
        <taxon>Ecdysozoa</taxon>
        <taxon>Arthropoda</taxon>
        <taxon>Hexapoda</taxon>
        <taxon>Insecta</taxon>
        <taxon>Pterygota</taxon>
        <taxon>Neoptera</taxon>
        <taxon>Endopterygota</taxon>
        <taxon>Lepidoptera</taxon>
        <taxon>Glossata</taxon>
        <taxon>Ditrysia</taxon>
        <taxon>Papilionoidea</taxon>
        <taxon>Nymphalidae</taxon>
        <taxon>Satyrinae</taxon>
        <taxon>Satyrini</taxon>
        <taxon>Parargina</taxon>
        <taxon>Pararge</taxon>
    </lineage>
</organism>
<feature type="domain" description="GRF-type" evidence="6">
    <location>
        <begin position="2"/>
        <end position="44"/>
    </location>
</feature>
<name>S4PP58_9NEOP</name>
<feature type="non-terminal residue" evidence="7">
    <location>
        <position position="80"/>
    </location>
</feature>
<protein>
    <submittedName>
        <fullName evidence="7">DNA topoisomerase 3-alpha</fullName>
    </submittedName>
</protein>
<evidence type="ECO:0000256" key="5">
    <source>
        <dbReference type="SAM" id="MobiDB-lite"/>
    </source>
</evidence>
<evidence type="ECO:0000259" key="6">
    <source>
        <dbReference type="PROSITE" id="PS51999"/>
    </source>
</evidence>
<reference evidence="7" key="2">
    <citation type="submission" date="2013-05" db="EMBL/GenBank/DDBJ databases">
        <authorList>
            <person name="Carter J.-M."/>
            <person name="Baker S.C."/>
            <person name="Pink R."/>
            <person name="Carter D.R.F."/>
            <person name="Collins A."/>
            <person name="Tomlin J."/>
            <person name="Gibbs M."/>
            <person name="Breuker C.J."/>
        </authorList>
    </citation>
    <scope>NUCLEOTIDE SEQUENCE</scope>
    <source>
        <tissue evidence="7">Ovary</tissue>
    </source>
</reference>
<keyword evidence="2 4" id="KW-0863">Zinc-finger</keyword>
<keyword evidence="3" id="KW-0862">Zinc</keyword>
<evidence type="ECO:0000256" key="3">
    <source>
        <dbReference type="ARBA" id="ARBA00022833"/>
    </source>
</evidence>
<dbReference type="AlphaFoldDB" id="S4PP58"/>
<evidence type="ECO:0000256" key="2">
    <source>
        <dbReference type="ARBA" id="ARBA00022771"/>
    </source>
</evidence>
<keyword evidence="7" id="KW-0413">Isomerase</keyword>
<evidence type="ECO:0000313" key="7">
    <source>
        <dbReference type="EMBL" id="JAA89920.1"/>
    </source>
</evidence>
<dbReference type="PROSITE" id="PS51999">
    <property type="entry name" value="ZF_GRF"/>
    <property type="match status" value="1"/>
</dbReference>
<evidence type="ECO:0000256" key="4">
    <source>
        <dbReference type="PROSITE-ProRule" id="PRU01343"/>
    </source>
</evidence>
<dbReference type="EMBL" id="GAIX01002640">
    <property type="protein sequence ID" value="JAA89920.1"/>
    <property type="molecule type" value="Transcribed_RNA"/>
</dbReference>
<dbReference type="Pfam" id="PF06839">
    <property type="entry name" value="Zn_ribbon_GRF"/>
    <property type="match status" value="1"/>
</dbReference>
<accession>S4PP58</accession>
<dbReference type="GO" id="GO:0008270">
    <property type="term" value="F:zinc ion binding"/>
    <property type="evidence" value="ECO:0007669"/>
    <property type="project" value="UniProtKB-KW"/>
</dbReference>
<feature type="region of interest" description="Disordered" evidence="5">
    <location>
        <begin position="48"/>
        <end position="80"/>
    </location>
</feature>
<proteinExistence type="predicted"/>
<sequence>MCNCGVPCKKVTVRKEGRNKGRQFYSCPKEMNARCTFFQWADGEANTEWAGQENFSAGRGRGRGRGRAGGSSKEGEPRTR</sequence>
<reference evidence="7" key="1">
    <citation type="journal article" date="2013" name="BMC Genomics">
        <title>Unscrambling butterfly oogenesis.</title>
        <authorList>
            <person name="Carter J.M."/>
            <person name="Baker S.C."/>
            <person name="Pink R."/>
            <person name="Carter D.R."/>
            <person name="Collins A."/>
            <person name="Tomlin J."/>
            <person name="Gibbs M."/>
            <person name="Breuker C.J."/>
        </authorList>
    </citation>
    <scope>NUCLEOTIDE SEQUENCE</scope>
    <source>
        <tissue evidence="7">Ovary</tissue>
    </source>
</reference>
<evidence type="ECO:0000256" key="1">
    <source>
        <dbReference type="ARBA" id="ARBA00022723"/>
    </source>
</evidence>
<keyword evidence="1" id="KW-0479">Metal-binding</keyword>
<dbReference type="GO" id="GO:0016853">
    <property type="term" value="F:isomerase activity"/>
    <property type="evidence" value="ECO:0007669"/>
    <property type="project" value="UniProtKB-KW"/>
</dbReference>